<dbReference type="RefSeq" id="WP_182832981.1">
    <property type="nucleotide sequence ID" value="NZ_JACJFN010000001.1"/>
</dbReference>
<dbReference type="PANTHER" id="PTHR42535">
    <property type="entry name" value="OOKINETE PROTEIN, PUTATIVE-RELATED"/>
    <property type="match status" value="1"/>
</dbReference>
<dbReference type="SUPFAM" id="SSF49899">
    <property type="entry name" value="Concanavalin A-like lectins/glucanases"/>
    <property type="match status" value="2"/>
</dbReference>
<keyword evidence="7" id="KW-1185">Reference proteome</keyword>
<dbReference type="InterPro" id="IPR046524">
    <property type="entry name" value="DUF6701"/>
</dbReference>
<feature type="signal peptide" evidence="4">
    <location>
        <begin position="1"/>
        <end position="21"/>
    </location>
</feature>
<evidence type="ECO:0000256" key="1">
    <source>
        <dbReference type="ARBA" id="ARBA00022729"/>
    </source>
</evidence>
<dbReference type="Pfam" id="PF20419">
    <property type="entry name" value="DUF6701"/>
    <property type="match status" value="1"/>
</dbReference>
<accession>A0A7W4DAG7</accession>
<dbReference type="Gene3D" id="2.60.120.200">
    <property type="match status" value="2"/>
</dbReference>
<dbReference type="Pfam" id="PF13385">
    <property type="entry name" value="Laminin_G_3"/>
    <property type="match status" value="1"/>
</dbReference>
<comment type="caution">
    <text evidence="6">The sequence shown here is derived from an EMBL/GenBank/DDBJ whole genome shotgun (WGS) entry which is preliminary data.</text>
</comment>
<evidence type="ECO:0000313" key="7">
    <source>
        <dbReference type="Proteomes" id="UP000581189"/>
    </source>
</evidence>
<reference evidence="6 7" key="1">
    <citation type="submission" date="2020-08" db="EMBL/GenBank/DDBJ databases">
        <authorList>
            <person name="Kim C.M."/>
        </authorList>
    </citation>
    <scope>NUCLEOTIDE SEQUENCE [LARGE SCALE GENOMIC DNA]</scope>
    <source>
        <strain evidence="6 7">SR9</strain>
    </source>
</reference>
<dbReference type="PANTHER" id="PTHR42535:SF2">
    <property type="entry name" value="CHROMOSOME UNDETERMINED SCAFFOLD_146, WHOLE GENOME SHOTGUN SEQUENCE"/>
    <property type="match status" value="1"/>
</dbReference>
<dbReference type="EMBL" id="JACJFN010000001">
    <property type="protein sequence ID" value="MBB1518988.1"/>
    <property type="molecule type" value="Genomic_DNA"/>
</dbReference>
<evidence type="ECO:0000256" key="2">
    <source>
        <dbReference type="ARBA" id="ARBA00023157"/>
    </source>
</evidence>
<feature type="chain" id="PRO_5031097783" description="LamG-like jellyroll fold domain-containing protein" evidence="4">
    <location>
        <begin position="22"/>
        <end position="1360"/>
    </location>
</feature>
<dbReference type="InterPro" id="IPR006558">
    <property type="entry name" value="LamG-like"/>
</dbReference>
<dbReference type="Proteomes" id="UP000581189">
    <property type="component" value="Unassembled WGS sequence"/>
</dbReference>
<dbReference type="SMART" id="SM00560">
    <property type="entry name" value="LamGL"/>
    <property type="match status" value="1"/>
</dbReference>
<proteinExistence type="predicted"/>
<sequence length="1360" mass="140172">MNVVRLLLLLAASLFSPWLLAATCQSVFPGSITSNSSNQLDLSGVVWQNTPTLGASNRSLGAGDHYFGGGSTSNSWSLTTTGGASTRVFVNGGLTLANNSQLNAGGNPQDMILVVNGSLSLGNNVTIRGFVYATGGISFGNNLTLNGAITSLGASSSPGGSSSLTYNNNAIDLADFAGLCGSTVNPILSWFLDEASWTGAAGEVLDSSGNALNGTVLNGASTANSTPALPQINAQGTCGYGTFNSTSSQYVQRADNNLLDLSGSFTIGLWVKPRTLPSSGLMSILSKDENYEFHLNPGGTINWWWQTTANATNQFNSTTALPVGQWSHVLIRYAPGNQRIYINGALAGQASFSGTPRVNSDPLQLGADQGVAGRYFNGELDELRIYNAALSEAQISALVAERHPCGLNLQCFTDSFDDGSLGDDWAVASRGATAFTPTVTGQRMRLTSNQGNVSTSSTLQRLFPAAGNYIQVQFKHYAYNGSGADGVAVVLSDATVTPQPGAFGGPLGYGTRGDAANPGFAGGWLGVGIDEYGNFSVEGGDNPQQQRPDSVAIRGSSATGGTSGYRYIAGTPAGLSPGVDNAASTSAAPGHTYRITLDGRFSNEARVTVERDSGAGFVVLNGLNAVNVLAAANSQAPLPSDFYLSLTGSTGGSTNIHELDDLQVCATDINPVGQQIDHFEFSYTASALTCNPQPVTIRACLNSSCSSLYTNPVSVTMSPANYWTATAPATVSGSTITFSGGSALAQLRVPTAGSVALGVQASVPTTKPNSQTVCSTAGCQISYADSGLLLQVPNLLAAKPTPATISAVRKSDSALQCVPAFANVTRSISFTSAYSNPSSGTQPVVINGSEVRATPVSLSLNFDATGTAPLTVRYDDAGEMQLRARYLGSASDATEGLVLDNTLTDDLFVSKPYGLCLQTASTLSPTTDCGDASCAVFPGGIRAGDSFPLTIRAVGWQADGEALTAAELCSGNITTPNFLHPGITLASAVQAPAGGDPGDVTPTSYDHALGNQTEVAAAISEVGVFTLSASPAASYFGETVSGGTSGLVGRFIPAYLGAAGDASLTSSCGSAFSYQGQPMDFASDHEPTLTITGYNRGGNVTTNYDRGDFWRLSTPAAGSYSSVTGTSGLDARLASQGTASLLVEGAGDGDGARSYRWSDEQLLYTPAVLPSSADYPFMARIQQSFAAAALTDLDGACHGNGTTCQGYAYDFADEPGSEVRLGRLRIGNAHGSELQSLSLPVILESWQNTAGGSFQLEGLDTCTTATALAAPLLDQYSGSLAAGETTPSLNWPLDPAAHALLLSAPGNGNDGSVQVSFPSAPSWLQYPWDGATRSAARGLASFGIYKGAAPLIYRRELYRQ</sequence>
<name>A0A7W4DAG7_9GAMM</name>
<protein>
    <recommendedName>
        <fullName evidence="5">LamG-like jellyroll fold domain-containing protein</fullName>
    </recommendedName>
</protein>
<feature type="domain" description="LamG-like jellyroll fold" evidence="5">
    <location>
        <begin position="263"/>
        <end position="393"/>
    </location>
</feature>
<organism evidence="6 7">
    <name type="scientific">Aquipseudomonas guryensis</name>
    <dbReference type="NCBI Taxonomy" id="2759165"/>
    <lineage>
        <taxon>Bacteria</taxon>
        <taxon>Pseudomonadati</taxon>
        <taxon>Pseudomonadota</taxon>
        <taxon>Gammaproteobacteria</taxon>
        <taxon>Pseudomonadales</taxon>
        <taxon>Pseudomonadaceae</taxon>
        <taxon>Aquipseudomonas</taxon>
    </lineage>
</organism>
<evidence type="ECO:0000256" key="4">
    <source>
        <dbReference type="SAM" id="SignalP"/>
    </source>
</evidence>
<evidence type="ECO:0000256" key="3">
    <source>
        <dbReference type="SAM" id="MobiDB-lite"/>
    </source>
</evidence>
<evidence type="ECO:0000259" key="5">
    <source>
        <dbReference type="SMART" id="SM00560"/>
    </source>
</evidence>
<feature type="region of interest" description="Disordered" evidence="3">
    <location>
        <begin position="536"/>
        <end position="558"/>
    </location>
</feature>
<keyword evidence="1 4" id="KW-0732">Signal</keyword>
<keyword evidence="2" id="KW-1015">Disulfide bond</keyword>
<evidence type="ECO:0000313" key="6">
    <source>
        <dbReference type="EMBL" id="MBB1518988.1"/>
    </source>
</evidence>
<dbReference type="InterPro" id="IPR013320">
    <property type="entry name" value="ConA-like_dom_sf"/>
</dbReference>
<gene>
    <name evidence="6" type="ORF">H3H45_07020</name>
</gene>